<feature type="chain" id="PRO_5005549772" description="Secreted protein" evidence="1">
    <location>
        <begin position="17"/>
        <end position="65"/>
    </location>
</feature>
<feature type="signal peptide" evidence="1">
    <location>
        <begin position="1"/>
        <end position="16"/>
    </location>
</feature>
<evidence type="ECO:0000256" key="1">
    <source>
        <dbReference type="SAM" id="SignalP"/>
    </source>
</evidence>
<accession>A0A0L0VRD2</accession>
<evidence type="ECO:0008006" key="4">
    <source>
        <dbReference type="Google" id="ProtNLM"/>
    </source>
</evidence>
<protein>
    <recommendedName>
        <fullName evidence="4">Secreted protein</fullName>
    </recommendedName>
</protein>
<dbReference type="Proteomes" id="UP000054564">
    <property type="component" value="Unassembled WGS sequence"/>
</dbReference>
<keyword evidence="3" id="KW-1185">Reference proteome</keyword>
<proteinExistence type="predicted"/>
<reference evidence="3" key="1">
    <citation type="submission" date="2014-03" db="EMBL/GenBank/DDBJ databases">
        <title>The Genome Sequence of Puccinia striiformis f. sp. tritici PST-78.</title>
        <authorList>
            <consortium name="The Broad Institute Genome Sequencing Platform"/>
            <person name="Cuomo C."/>
            <person name="Hulbert S."/>
            <person name="Chen X."/>
            <person name="Walker B."/>
            <person name="Young S.K."/>
            <person name="Zeng Q."/>
            <person name="Gargeya S."/>
            <person name="Fitzgerald M."/>
            <person name="Haas B."/>
            <person name="Abouelleil A."/>
            <person name="Alvarado L."/>
            <person name="Arachchi H.M."/>
            <person name="Berlin A.M."/>
            <person name="Chapman S.B."/>
            <person name="Goldberg J."/>
            <person name="Griggs A."/>
            <person name="Gujja S."/>
            <person name="Hansen M."/>
            <person name="Howarth C."/>
            <person name="Imamovic A."/>
            <person name="Larimer J."/>
            <person name="McCowan C."/>
            <person name="Montmayeur A."/>
            <person name="Murphy C."/>
            <person name="Neiman D."/>
            <person name="Pearson M."/>
            <person name="Priest M."/>
            <person name="Roberts A."/>
            <person name="Saif S."/>
            <person name="Shea T."/>
            <person name="Sisk P."/>
            <person name="Sykes S."/>
            <person name="Wortman J."/>
            <person name="Nusbaum C."/>
            <person name="Birren B."/>
        </authorList>
    </citation>
    <scope>NUCLEOTIDE SEQUENCE [LARGE SCALE GENOMIC DNA]</scope>
    <source>
        <strain evidence="3">race PST-78</strain>
    </source>
</reference>
<gene>
    <name evidence="2" type="ORF">PSTG_04962</name>
</gene>
<comment type="caution">
    <text evidence="2">The sequence shown here is derived from an EMBL/GenBank/DDBJ whole genome shotgun (WGS) entry which is preliminary data.</text>
</comment>
<keyword evidence="1" id="KW-0732">Signal</keyword>
<dbReference type="AlphaFoldDB" id="A0A0L0VRD2"/>
<dbReference type="OrthoDB" id="10298881at2759"/>
<organism evidence="2 3">
    <name type="scientific">Puccinia striiformis f. sp. tritici PST-78</name>
    <dbReference type="NCBI Taxonomy" id="1165861"/>
    <lineage>
        <taxon>Eukaryota</taxon>
        <taxon>Fungi</taxon>
        <taxon>Dikarya</taxon>
        <taxon>Basidiomycota</taxon>
        <taxon>Pucciniomycotina</taxon>
        <taxon>Pucciniomycetes</taxon>
        <taxon>Pucciniales</taxon>
        <taxon>Pucciniaceae</taxon>
        <taxon>Puccinia</taxon>
    </lineage>
</organism>
<name>A0A0L0VRD2_9BASI</name>
<evidence type="ECO:0000313" key="2">
    <source>
        <dbReference type="EMBL" id="KNF01843.1"/>
    </source>
</evidence>
<dbReference type="EMBL" id="AJIL01000027">
    <property type="protein sequence ID" value="KNF01843.1"/>
    <property type="molecule type" value="Genomic_DNA"/>
</dbReference>
<evidence type="ECO:0000313" key="3">
    <source>
        <dbReference type="Proteomes" id="UP000054564"/>
    </source>
</evidence>
<sequence length="65" mass="7153">MKRFIITLVLCWTAFASLLGAMNVMREGTEVKPAIVEEAAPAVEDEPDPEICQYCQGNGCRFCGE</sequence>